<dbReference type="OrthoDB" id="205623at2759"/>
<dbReference type="InterPro" id="IPR027417">
    <property type="entry name" value="P-loop_NTPase"/>
</dbReference>
<evidence type="ECO:0000259" key="4">
    <source>
        <dbReference type="Pfam" id="PF00685"/>
    </source>
</evidence>
<dbReference type="InterPro" id="IPR000863">
    <property type="entry name" value="Sulfotransferase_dom"/>
</dbReference>
<dbReference type="EC" id="2.8.2.-" evidence="3"/>
<dbReference type="Pfam" id="PF00685">
    <property type="entry name" value="Sulfotransfer_1"/>
    <property type="match status" value="1"/>
</dbReference>
<organism evidence="5 6">
    <name type="scientific">Branchiostoma floridae</name>
    <name type="common">Florida lancelet</name>
    <name type="synonym">Amphioxus</name>
    <dbReference type="NCBI Taxonomy" id="7739"/>
    <lineage>
        <taxon>Eukaryota</taxon>
        <taxon>Metazoa</taxon>
        <taxon>Chordata</taxon>
        <taxon>Cephalochordata</taxon>
        <taxon>Leptocardii</taxon>
        <taxon>Amphioxiformes</taxon>
        <taxon>Branchiostomatidae</taxon>
        <taxon>Branchiostoma</taxon>
    </lineage>
</organism>
<dbReference type="AlphaFoldDB" id="A0A9J7LUJ2"/>
<dbReference type="Proteomes" id="UP000001554">
    <property type="component" value="Chromosome 10"/>
</dbReference>
<evidence type="ECO:0000313" key="5">
    <source>
        <dbReference type="Proteomes" id="UP000001554"/>
    </source>
</evidence>
<reference evidence="5" key="1">
    <citation type="journal article" date="2020" name="Nat. Ecol. Evol.">
        <title>Deeply conserved synteny resolves early events in vertebrate evolution.</title>
        <authorList>
            <person name="Simakov O."/>
            <person name="Marletaz F."/>
            <person name="Yue J.X."/>
            <person name="O'Connell B."/>
            <person name="Jenkins J."/>
            <person name="Brandt A."/>
            <person name="Calef R."/>
            <person name="Tung C.H."/>
            <person name="Huang T.K."/>
            <person name="Schmutz J."/>
            <person name="Satoh N."/>
            <person name="Yu J.K."/>
            <person name="Putnam N.H."/>
            <person name="Green R.E."/>
            <person name="Rokhsar D.S."/>
        </authorList>
    </citation>
    <scope>NUCLEOTIDE SEQUENCE [LARGE SCALE GENOMIC DNA]</scope>
    <source>
        <strain evidence="5">S238N-H82</strain>
    </source>
</reference>
<sequence length="346" mass="39359">MYIQSTGDVDKVHLRLQTEAAGLELFIVRRILYCVQKSLLCISTAQVSSRTMAEATASFMDDDNFTHVVTEGIRYPPFVTEANLEAMATFDIRDDDIAIVTFPKTGTNWMLEIITKILSAGGRTDASSDDMVGKLEFTYPHEPRPHHVMLQECASPRVILTHLTPDTAPPGIAHPQNNVKVIVVMRNPKDTAVSFFHFEQKMRSRLGKQAHHSWDEYFMQNFLPGNHPFGCYFDHILGWWERRDDPHFLFLKYEDMKQDLPKAVKTVAAFLQVKLDDASIETIAHACTFSSMKASLDNSRYRGRAVNARKGIVGDWKTMFTDEQSRLLDSNCKTKLEGTGLQFNFE</sequence>
<comment type="similarity">
    <text evidence="1 3">Belongs to the sulfotransferase 1 family.</text>
</comment>
<gene>
    <name evidence="6" type="primary">LOC118424736</name>
</gene>
<protein>
    <recommendedName>
        <fullName evidence="3">Sulfotransferase</fullName>
        <ecNumber evidence="3">2.8.2.-</ecNumber>
    </recommendedName>
</protein>
<dbReference type="GO" id="GO:0005737">
    <property type="term" value="C:cytoplasm"/>
    <property type="evidence" value="ECO:0000318"/>
    <property type="project" value="GO_Central"/>
</dbReference>
<dbReference type="GO" id="GO:0008146">
    <property type="term" value="F:sulfotransferase activity"/>
    <property type="evidence" value="ECO:0000318"/>
    <property type="project" value="GO_Central"/>
</dbReference>
<reference evidence="6" key="2">
    <citation type="submission" date="2025-08" db="UniProtKB">
        <authorList>
            <consortium name="RefSeq"/>
        </authorList>
    </citation>
    <scope>IDENTIFICATION</scope>
    <source>
        <strain evidence="6">S238N-H82</strain>
        <tissue evidence="6">Testes</tissue>
    </source>
</reference>
<dbReference type="SUPFAM" id="SSF52540">
    <property type="entry name" value="P-loop containing nucleoside triphosphate hydrolases"/>
    <property type="match status" value="1"/>
</dbReference>
<evidence type="ECO:0000313" key="6">
    <source>
        <dbReference type="RefSeq" id="XP_035689353.1"/>
    </source>
</evidence>
<dbReference type="GeneID" id="118424736"/>
<dbReference type="GO" id="GO:0051923">
    <property type="term" value="P:sulfation"/>
    <property type="evidence" value="ECO:0000318"/>
    <property type="project" value="GO_Central"/>
</dbReference>
<dbReference type="PANTHER" id="PTHR11783">
    <property type="entry name" value="SULFOTRANSFERASE SULT"/>
    <property type="match status" value="1"/>
</dbReference>
<evidence type="ECO:0000256" key="3">
    <source>
        <dbReference type="RuleBase" id="RU361155"/>
    </source>
</evidence>
<dbReference type="RefSeq" id="XP_035689353.1">
    <property type="nucleotide sequence ID" value="XM_035833460.1"/>
</dbReference>
<accession>A0A9J7LUJ2</accession>
<evidence type="ECO:0000256" key="2">
    <source>
        <dbReference type="ARBA" id="ARBA00022679"/>
    </source>
</evidence>
<dbReference type="Gene3D" id="3.40.50.300">
    <property type="entry name" value="P-loop containing nucleotide triphosphate hydrolases"/>
    <property type="match status" value="1"/>
</dbReference>
<keyword evidence="5" id="KW-1185">Reference proteome</keyword>
<proteinExistence type="inferred from homology"/>
<name>A0A9J7LUJ2_BRAFL</name>
<feature type="domain" description="Sulfotransferase" evidence="4">
    <location>
        <begin position="94"/>
        <end position="340"/>
    </location>
</feature>
<keyword evidence="2 3" id="KW-0808">Transferase</keyword>
<evidence type="ECO:0000256" key="1">
    <source>
        <dbReference type="ARBA" id="ARBA00005771"/>
    </source>
</evidence>